<name>A0A4S4DYN5_CAMSN</name>
<organism evidence="2 3">
    <name type="scientific">Camellia sinensis var. sinensis</name>
    <name type="common">China tea</name>
    <dbReference type="NCBI Taxonomy" id="542762"/>
    <lineage>
        <taxon>Eukaryota</taxon>
        <taxon>Viridiplantae</taxon>
        <taxon>Streptophyta</taxon>
        <taxon>Embryophyta</taxon>
        <taxon>Tracheophyta</taxon>
        <taxon>Spermatophyta</taxon>
        <taxon>Magnoliopsida</taxon>
        <taxon>eudicotyledons</taxon>
        <taxon>Gunneridae</taxon>
        <taxon>Pentapetalae</taxon>
        <taxon>asterids</taxon>
        <taxon>Ericales</taxon>
        <taxon>Theaceae</taxon>
        <taxon>Camellia</taxon>
    </lineage>
</organism>
<evidence type="ECO:0000313" key="3">
    <source>
        <dbReference type="Proteomes" id="UP000306102"/>
    </source>
</evidence>
<evidence type="ECO:0000313" key="2">
    <source>
        <dbReference type="EMBL" id="THG08570.1"/>
    </source>
</evidence>
<dbReference type="STRING" id="542762.A0A4S4DYN5"/>
<dbReference type="PROSITE" id="PS52045">
    <property type="entry name" value="NEPROSIN_PEP_CD"/>
    <property type="match status" value="1"/>
</dbReference>
<accession>A0A4S4DYN5</accession>
<dbReference type="AlphaFoldDB" id="A0A4S4DYN5"/>
<dbReference type="Gene3D" id="3.90.1320.10">
    <property type="entry name" value="Outer-capsid protein sigma 3, large lobe"/>
    <property type="match status" value="1"/>
</dbReference>
<keyword evidence="3" id="KW-1185">Reference proteome</keyword>
<sequence length="314" mass="35642">MEPSSSPIGMKMDDSQPKLIQNWHKNGECPQGTIPIRRTQNHDLHRTFPSHWQGGQHYYPFGQELGDHEYAVVFERGSTYHGAHASFNVWNPNTEANEFSLSQIWLMSNVTTLNTIEAGWMVNPGRYLDNQTRFFIYWTRDNYQSTGCYDLGCPGFVQTNHKFAIGSTIKPVSTYKGKTFDISILIFKDNNTGNWWLQLQDVVLGYWPGSIFTGLADSSTLVEWGGEIINSRSAQHHTTTQMGSGHFPFERYGKSSFFYNLKVIDNSNTQKDPASLQPYVTNSACYDLHVEANKNTDLGTYFYYGGPGYSAKCP</sequence>
<dbReference type="InterPro" id="IPR004314">
    <property type="entry name" value="Neprosin"/>
</dbReference>
<dbReference type="EMBL" id="SDRB02009248">
    <property type="protein sequence ID" value="THG08570.1"/>
    <property type="molecule type" value="Genomic_DNA"/>
</dbReference>
<feature type="domain" description="Neprosin PEP catalytic" evidence="1">
    <location>
        <begin position="62"/>
        <end position="314"/>
    </location>
</feature>
<dbReference type="InterPro" id="IPR053168">
    <property type="entry name" value="Glutamic_endopeptidase"/>
</dbReference>
<dbReference type="Pfam" id="PF03080">
    <property type="entry name" value="Neprosin"/>
    <property type="match status" value="1"/>
</dbReference>
<comment type="caution">
    <text evidence="2">The sequence shown here is derived from an EMBL/GenBank/DDBJ whole genome shotgun (WGS) entry which is preliminary data.</text>
</comment>
<proteinExistence type="predicted"/>
<protein>
    <recommendedName>
        <fullName evidence="1">Neprosin PEP catalytic domain-containing protein</fullName>
    </recommendedName>
</protein>
<gene>
    <name evidence="2" type="ORF">TEA_024454</name>
</gene>
<dbReference type="SMR" id="A0A4S4DYN5"/>
<reference evidence="2 3" key="1">
    <citation type="journal article" date="2018" name="Proc. Natl. Acad. Sci. U.S.A.">
        <title>Draft genome sequence of Camellia sinensis var. sinensis provides insights into the evolution of the tea genome and tea quality.</title>
        <authorList>
            <person name="Wei C."/>
            <person name="Yang H."/>
            <person name="Wang S."/>
            <person name="Zhao J."/>
            <person name="Liu C."/>
            <person name="Gao L."/>
            <person name="Xia E."/>
            <person name="Lu Y."/>
            <person name="Tai Y."/>
            <person name="She G."/>
            <person name="Sun J."/>
            <person name="Cao H."/>
            <person name="Tong W."/>
            <person name="Gao Q."/>
            <person name="Li Y."/>
            <person name="Deng W."/>
            <person name="Jiang X."/>
            <person name="Wang W."/>
            <person name="Chen Q."/>
            <person name="Zhang S."/>
            <person name="Li H."/>
            <person name="Wu J."/>
            <person name="Wang P."/>
            <person name="Li P."/>
            <person name="Shi C."/>
            <person name="Zheng F."/>
            <person name="Jian J."/>
            <person name="Huang B."/>
            <person name="Shan D."/>
            <person name="Shi M."/>
            <person name="Fang C."/>
            <person name="Yue Y."/>
            <person name="Li F."/>
            <person name="Li D."/>
            <person name="Wei S."/>
            <person name="Han B."/>
            <person name="Jiang C."/>
            <person name="Yin Y."/>
            <person name="Xia T."/>
            <person name="Zhang Z."/>
            <person name="Bennetzen J.L."/>
            <person name="Zhao S."/>
            <person name="Wan X."/>
        </authorList>
    </citation>
    <scope>NUCLEOTIDE SEQUENCE [LARGE SCALE GENOMIC DNA]</scope>
    <source>
        <strain evidence="3">cv. Shuchazao</strain>
        <tissue evidence="2">Leaf</tissue>
    </source>
</reference>
<dbReference type="PANTHER" id="PTHR31589">
    <property type="entry name" value="PROTEIN, PUTATIVE (DUF239)-RELATED-RELATED"/>
    <property type="match status" value="1"/>
</dbReference>
<dbReference type="Proteomes" id="UP000306102">
    <property type="component" value="Unassembled WGS sequence"/>
</dbReference>
<evidence type="ECO:0000259" key="1">
    <source>
        <dbReference type="PROSITE" id="PS52045"/>
    </source>
</evidence>
<dbReference type="PANTHER" id="PTHR31589:SF221">
    <property type="entry name" value="LIGASE, PUTATIVE (DUF239)-RELATED"/>
    <property type="match status" value="1"/>
</dbReference>